<reference evidence="1 2" key="1">
    <citation type="submission" date="2018-10" db="EMBL/GenBank/DDBJ databases">
        <title>Sequencing the genomes of 1000 actinobacteria strains.</title>
        <authorList>
            <person name="Klenk H.-P."/>
        </authorList>
    </citation>
    <scope>NUCLEOTIDE SEQUENCE [LARGE SCALE GENOMIC DNA]</scope>
    <source>
        <strain evidence="1 2">DSM 17894</strain>
    </source>
</reference>
<comment type="caution">
    <text evidence="1">The sequence shown here is derived from an EMBL/GenBank/DDBJ whole genome shotgun (WGS) entry which is preliminary data.</text>
</comment>
<sequence>MQRLAATIPAARLAPYVHAQPTNPIGLYRWATGVSLAVFDDIGCVEVALRSAMARELAGAFGDAWFRRDELFDDSTRGMIAEAWRRGRLDLLDATSDVVAGTLVATLNFGIWVKLLGRGSFSTASGSRERRIYDSLLCKPALRSAFPGAGDLDRSMVESVARRVQALRNRIAHHEHIVWGVPLAGERAADGSFRRIPLVEAHRAVTALAAFIDPGLASWLDDYSRVPELLAACPADEEALLLA</sequence>
<name>A0A495IGW4_9MICO</name>
<proteinExistence type="predicted"/>
<evidence type="ECO:0000313" key="2">
    <source>
        <dbReference type="Proteomes" id="UP000280008"/>
    </source>
</evidence>
<gene>
    <name evidence="1" type="ORF">C8E83_2342</name>
</gene>
<accession>A0A495IGW4</accession>
<dbReference type="EMBL" id="RBKS01000001">
    <property type="protein sequence ID" value="RKR75204.1"/>
    <property type="molecule type" value="Genomic_DNA"/>
</dbReference>
<keyword evidence="2" id="KW-1185">Reference proteome</keyword>
<dbReference type="RefSeq" id="WP_170159923.1">
    <property type="nucleotide sequence ID" value="NZ_RBKS01000001.1"/>
</dbReference>
<protein>
    <submittedName>
        <fullName evidence="1">Abi-like protein</fullName>
    </submittedName>
</protein>
<dbReference type="AlphaFoldDB" id="A0A495IGW4"/>
<evidence type="ECO:0000313" key="1">
    <source>
        <dbReference type="EMBL" id="RKR75204.1"/>
    </source>
</evidence>
<dbReference type="Proteomes" id="UP000280008">
    <property type="component" value="Unassembled WGS sequence"/>
</dbReference>
<organism evidence="1 2">
    <name type="scientific">Frondihabitans australicus</name>
    <dbReference type="NCBI Taxonomy" id="386892"/>
    <lineage>
        <taxon>Bacteria</taxon>
        <taxon>Bacillati</taxon>
        <taxon>Actinomycetota</taxon>
        <taxon>Actinomycetes</taxon>
        <taxon>Micrococcales</taxon>
        <taxon>Microbacteriaceae</taxon>
        <taxon>Frondihabitans</taxon>
    </lineage>
</organism>